<accession>R0LIC0</accession>
<protein>
    <submittedName>
        <fullName evidence="1">Uncharacterized protein</fullName>
    </submittedName>
</protein>
<dbReference type="Proteomes" id="UP000296049">
    <property type="component" value="Unassembled WGS sequence"/>
</dbReference>
<feature type="non-terminal residue" evidence="1">
    <location>
        <position position="1"/>
    </location>
</feature>
<organism evidence="1 2">
    <name type="scientific">Anas platyrhynchos</name>
    <name type="common">Mallard</name>
    <name type="synonym">Anas boschas</name>
    <dbReference type="NCBI Taxonomy" id="8839"/>
    <lineage>
        <taxon>Eukaryota</taxon>
        <taxon>Metazoa</taxon>
        <taxon>Chordata</taxon>
        <taxon>Craniata</taxon>
        <taxon>Vertebrata</taxon>
        <taxon>Euteleostomi</taxon>
        <taxon>Archelosauria</taxon>
        <taxon>Archosauria</taxon>
        <taxon>Dinosauria</taxon>
        <taxon>Saurischia</taxon>
        <taxon>Theropoda</taxon>
        <taxon>Coelurosauria</taxon>
        <taxon>Aves</taxon>
        <taxon>Neognathae</taxon>
        <taxon>Galloanserae</taxon>
        <taxon>Anseriformes</taxon>
        <taxon>Anatidae</taxon>
        <taxon>Anatinae</taxon>
        <taxon>Anas</taxon>
    </lineage>
</organism>
<sequence length="51" mass="5896">CRGWAAAPRSWSRSWRWCRGCWHSTGWPPRPARAMHRGNWDHCLGMTDGSG</sequence>
<evidence type="ECO:0000313" key="2">
    <source>
        <dbReference type="Proteomes" id="UP000296049"/>
    </source>
</evidence>
<dbReference type="EMBL" id="KB743228">
    <property type="protein sequence ID" value="EOB00128.1"/>
    <property type="molecule type" value="Genomic_DNA"/>
</dbReference>
<feature type="non-terminal residue" evidence="1">
    <location>
        <position position="51"/>
    </location>
</feature>
<proteinExistence type="predicted"/>
<name>R0LIC0_ANAPL</name>
<reference evidence="2" key="1">
    <citation type="journal article" date="2013" name="Nat. Genet.">
        <title>The duck genome and transcriptome provide insight into an avian influenza virus reservoir species.</title>
        <authorList>
            <person name="Huang Y."/>
            <person name="Li Y."/>
            <person name="Burt D.W."/>
            <person name="Chen H."/>
            <person name="Zhang Y."/>
            <person name="Qian W."/>
            <person name="Kim H."/>
            <person name="Gan S."/>
            <person name="Zhao Y."/>
            <person name="Li J."/>
            <person name="Yi K."/>
            <person name="Feng H."/>
            <person name="Zhu P."/>
            <person name="Li B."/>
            <person name="Liu Q."/>
            <person name="Fairley S."/>
            <person name="Magor K.E."/>
            <person name="Du Z."/>
            <person name="Hu X."/>
            <person name="Goodman L."/>
            <person name="Tafer H."/>
            <person name="Vignal A."/>
            <person name="Lee T."/>
            <person name="Kim K.W."/>
            <person name="Sheng Z."/>
            <person name="An Y."/>
            <person name="Searle S."/>
            <person name="Herrero J."/>
            <person name="Groenen M.A."/>
            <person name="Crooijmans R.P."/>
            <person name="Faraut T."/>
            <person name="Cai Q."/>
            <person name="Webster R.G."/>
            <person name="Aldridge J.R."/>
            <person name="Warren W.C."/>
            <person name="Bartschat S."/>
            <person name="Kehr S."/>
            <person name="Marz M."/>
            <person name="Stadler P.F."/>
            <person name="Smith J."/>
            <person name="Kraus R.H."/>
            <person name="Zhao Y."/>
            <person name="Ren L."/>
            <person name="Fei J."/>
            <person name="Morisson M."/>
            <person name="Kaiser P."/>
            <person name="Griffin D.K."/>
            <person name="Rao M."/>
            <person name="Pitel F."/>
            <person name="Wang J."/>
            <person name="Li N."/>
        </authorList>
    </citation>
    <scope>NUCLEOTIDE SEQUENCE [LARGE SCALE GENOMIC DNA]</scope>
</reference>
<dbReference type="AlphaFoldDB" id="R0LIC0"/>
<evidence type="ECO:0000313" key="1">
    <source>
        <dbReference type="EMBL" id="EOB00128.1"/>
    </source>
</evidence>
<keyword evidence="2" id="KW-1185">Reference proteome</keyword>
<gene>
    <name evidence="1" type="ORF">Anapl_06895</name>
</gene>